<dbReference type="CDD" id="cd01295">
    <property type="entry name" value="AdeC"/>
    <property type="match status" value="1"/>
</dbReference>
<dbReference type="HAMAP" id="MF_01518">
    <property type="entry name" value="Adenine_deamin"/>
    <property type="match status" value="1"/>
</dbReference>
<dbReference type="EC" id="3.5.4.2" evidence="2 6"/>
<dbReference type="Proteomes" id="UP001367922">
    <property type="component" value="Unassembled WGS sequence"/>
</dbReference>
<dbReference type="RefSeq" id="WP_336481328.1">
    <property type="nucleotide sequence ID" value="NZ_JBAWSV010000001.1"/>
</dbReference>
<evidence type="ECO:0000259" key="7">
    <source>
        <dbReference type="Pfam" id="PF01979"/>
    </source>
</evidence>
<dbReference type="InterPro" id="IPR006679">
    <property type="entry name" value="Adenine_deam"/>
</dbReference>
<keyword evidence="3 6" id="KW-0378">Hydrolase</keyword>
<comment type="caution">
    <text evidence="9">The sequence shown here is derived from an EMBL/GenBank/DDBJ whole genome shotgun (WGS) entry which is preliminary data.</text>
</comment>
<dbReference type="Pfam" id="PF01979">
    <property type="entry name" value="Amidohydro_1"/>
    <property type="match status" value="1"/>
</dbReference>
<dbReference type="InterPro" id="IPR011059">
    <property type="entry name" value="Metal-dep_hydrolase_composite"/>
</dbReference>
<proteinExistence type="inferred from homology"/>
<protein>
    <recommendedName>
        <fullName evidence="2 6">Adenine deaminase</fullName>
        <shortName evidence="6">Adenase</shortName>
        <shortName evidence="6">Adenine aminase</shortName>
        <ecNumber evidence="2 6">3.5.4.2</ecNumber>
    </recommendedName>
</protein>
<name>A0ABU8FQ27_9BACI</name>
<reference evidence="9 10" key="1">
    <citation type="submission" date="2024-01" db="EMBL/GenBank/DDBJ databases">
        <title>Seven novel Bacillus-like species.</title>
        <authorList>
            <person name="Liu G."/>
        </authorList>
    </citation>
    <scope>NUCLEOTIDE SEQUENCE [LARGE SCALE GENOMIC DNA]</scope>
    <source>
        <strain evidence="9 10">FJAT-53711</strain>
    </source>
</reference>
<dbReference type="GO" id="GO:0000034">
    <property type="term" value="F:adenine deaminase activity"/>
    <property type="evidence" value="ECO:0007669"/>
    <property type="project" value="UniProtKB-EC"/>
</dbReference>
<evidence type="ECO:0000313" key="9">
    <source>
        <dbReference type="EMBL" id="MEI4828076.1"/>
    </source>
</evidence>
<evidence type="ECO:0000256" key="5">
    <source>
        <dbReference type="ARBA" id="ARBA00047720"/>
    </source>
</evidence>
<feature type="domain" description="Amidohydrolase-related" evidence="7">
    <location>
        <begin position="66"/>
        <end position="344"/>
    </location>
</feature>
<dbReference type="Gene3D" id="2.30.40.10">
    <property type="entry name" value="Urease, subunit C, domain 1"/>
    <property type="match status" value="1"/>
</dbReference>
<dbReference type="EMBL" id="JBAWSV010000001">
    <property type="protein sequence ID" value="MEI4828076.1"/>
    <property type="molecule type" value="Genomic_DNA"/>
</dbReference>
<evidence type="ECO:0000256" key="3">
    <source>
        <dbReference type="ARBA" id="ARBA00022801"/>
    </source>
</evidence>
<evidence type="ECO:0000256" key="2">
    <source>
        <dbReference type="ARBA" id="ARBA00012782"/>
    </source>
</evidence>
<evidence type="ECO:0000256" key="4">
    <source>
        <dbReference type="ARBA" id="ARBA00023211"/>
    </source>
</evidence>
<dbReference type="NCBIfam" id="TIGR01178">
    <property type="entry name" value="ade"/>
    <property type="match status" value="1"/>
</dbReference>
<dbReference type="PANTHER" id="PTHR11113">
    <property type="entry name" value="N-ACETYLGLUCOSAMINE-6-PHOSPHATE DEACETYLASE"/>
    <property type="match status" value="1"/>
</dbReference>
<dbReference type="Gene3D" id="3.20.20.140">
    <property type="entry name" value="Metal-dependent hydrolases"/>
    <property type="match status" value="1"/>
</dbReference>
<organism evidence="9 10">
    <name type="scientific">Bacillus yunxiaonensis</name>
    <dbReference type="NCBI Taxonomy" id="3127665"/>
    <lineage>
        <taxon>Bacteria</taxon>
        <taxon>Bacillati</taxon>
        <taxon>Bacillota</taxon>
        <taxon>Bacilli</taxon>
        <taxon>Bacillales</taxon>
        <taxon>Bacillaceae</taxon>
        <taxon>Bacillus</taxon>
    </lineage>
</organism>
<dbReference type="InterPro" id="IPR026912">
    <property type="entry name" value="Adenine_deam_C"/>
</dbReference>
<evidence type="ECO:0000256" key="6">
    <source>
        <dbReference type="HAMAP-Rule" id="MF_01518"/>
    </source>
</evidence>
<dbReference type="SUPFAM" id="SSF51338">
    <property type="entry name" value="Composite domain of metallo-dependent hydrolases"/>
    <property type="match status" value="1"/>
</dbReference>
<dbReference type="Pfam" id="PF13382">
    <property type="entry name" value="Adenine_deam_C"/>
    <property type="match status" value="1"/>
</dbReference>
<gene>
    <name evidence="6 9" type="primary">ade</name>
    <name evidence="9" type="ORF">WAX78_01145</name>
</gene>
<comment type="similarity">
    <text evidence="1 6">Belongs to the metallo-dependent hydrolases superfamily. Adenine deaminase family.</text>
</comment>
<evidence type="ECO:0000313" key="10">
    <source>
        <dbReference type="Proteomes" id="UP001367922"/>
    </source>
</evidence>
<accession>A0ABU8FQ27</accession>
<evidence type="ECO:0000256" key="1">
    <source>
        <dbReference type="ARBA" id="ARBA00006773"/>
    </source>
</evidence>
<keyword evidence="10" id="KW-1185">Reference proteome</keyword>
<comment type="catalytic activity">
    <reaction evidence="5 6">
        <text>adenine + H2O + H(+) = hypoxanthine + NH4(+)</text>
        <dbReference type="Rhea" id="RHEA:23688"/>
        <dbReference type="ChEBI" id="CHEBI:15377"/>
        <dbReference type="ChEBI" id="CHEBI:15378"/>
        <dbReference type="ChEBI" id="CHEBI:16708"/>
        <dbReference type="ChEBI" id="CHEBI:17368"/>
        <dbReference type="ChEBI" id="CHEBI:28938"/>
        <dbReference type="EC" id="3.5.4.2"/>
    </reaction>
</comment>
<keyword evidence="4 6" id="KW-0464">Manganese</keyword>
<feature type="domain" description="Adenine deaminase C-terminal" evidence="8">
    <location>
        <begin position="397"/>
        <end position="566"/>
    </location>
</feature>
<dbReference type="PANTHER" id="PTHR11113:SF2">
    <property type="entry name" value="ADENINE DEAMINASE"/>
    <property type="match status" value="1"/>
</dbReference>
<dbReference type="SUPFAM" id="SSF51556">
    <property type="entry name" value="Metallo-dependent hydrolases"/>
    <property type="match status" value="1"/>
</dbReference>
<evidence type="ECO:0000259" key="8">
    <source>
        <dbReference type="Pfam" id="PF13382"/>
    </source>
</evidence>
<dbReference type="InterPro" id="IPR006680">
    <property type="entry name" value="Amidohydro-rel"/>
</dbReference>
<comment type="cofactor">
    <cofactor evidence="6">
        <name>Mn(2+)</name>
        <dbReference type="ChEBI" id="CHEBI:29035"/>
    </cofactor>
</comment>
<dbReference type="InterPro" id="IPR032466">
    <property type="entry name" value="Metal_Hydrolase"/>
</dbReference>
<sequence length="581" mass="63244">MNKQQLQNLIFIANGKKEADLVIRNAKIVNVFTKEIMSGDIAITEGVIAGIGTYKGKVEIDAKGRYVCPGLIDAHVHIESSMVTPGQFAKVVLPHGVTTVIADPHEIANVHGTNGIQFMLDTSENLPLDVYMMLPSCVPATSFEQAGAVLHAEDLSPFLKHPRVLGLAEVMDFPAVFEAKDDMLNKLLLTNCIDGHGAGLSAQHINVYRASGITTDHECTTKEELLDRLERGMYVMLREGSVAKNVEALLEAVTEKNAQRCIFCTDDKHLDDLIEEGSIDYNVRFAIKKGIAPITAISMASFYAAQCYGLKTKGAIAPGYDADFLLLDDLETFSIYEVYTKGVRVAANGQYVGEEMKEKQCEAVTNSVHLPAISEKDLQLHMGKGMLANIIGIVSNQLITKHIIETVTIEKGYFIPSVRDDQLKIAVVERHKGTGQIGIGIVKGFGLQSGAIATTVAHDSHNIIAVGTNDEDLLQAITTIHNIQGGMVVVNNGVVLEQLSLNIAGLMSEECSEFVYKKITAINTSLQQLGAQTEFNPFLTLSFLSLPVIPNLKMTVDGLFDVTKFEHIPVNIDYTVDEISS</sequence>